<comment type="caution">
    <text evidence="2">The sequence shown here is derived from an EMBL/GenBank/DDBJ whole genome shotgun (WGS) entry which is preliminary data.</text>
</comment>
<proteinExistence type="predicted"/>
<organism evidence="2 3">
    <name type="scientific">Araneus ventricosus</name>
    <name type="common">Orbweaver spider</name>
    <name type="synonym">Epeira ventricosa</name>
    <dbReference type="NCBI Taxonomy" id="182803"/>
    <lineage>
        <taxon>Eukaryota</taxon>
        <taxon>Metazoa</taxon>
        <taxon>Ecdysozoa</taxon>
        <taxon>Arthropoda</taxon>
        <taxon>Chelicerata</taxon>
        <taxon>Arachnida</taxon>
        <taxon>Araneae</taxon>
        <taxon>Araneomorphae</taxon>
        <taxon>Entelegynae</taxon>
        <taxon>Araneoidea</taxon>
        <taxon>Araneidae</taxon>
        <taxon>Araneus</taxon>
    </lineage>
</organism>
<accession>A0A4Y1ZYG9</accession>
<gene>
    <name evidence="2" type="ORF">AVEN_127818_1</name>
</gene>
<sequence>MLPFPPYSLDIVLLDYSNDHVGLLVKSRPRGQKVRGSKMKIHRVFCLLYVHSGQALCRSFERGSPAQEWSSSSDHGSKLRGPAQNSPRLVSKRGVYVIKLRL</sequence>
<evidence type="ECO:0000313" key="2">
    <source>
        <dbReference type="EMBL" id="GBL72542.1"/>
    </source>
</evidence>
<evidence type="ECO:0000256" key="1">
    <source>
        <dbReference type="SAM" id="MobiDB-lite"/>
    </source>
</evidence>
<dbReference type="Proteomes" id="UP000499080">
    <property type="component" value="Unassembled WGS sequence"/>
</dbReference>
<dbReference type="EMBL" id="BGPR01000002">
    <property type="protein sequence ID" value="GBL72542.1"/>
    <property type="molecule type" value="Genomic_DNA"/>
</dbReference>
<keyword evidence="3" id="KW-1185">Reference proteome</keyword>
<evidence type="ECO:0000313" key="3">
    <source>
        <dbReference type="Proteomes" id="UP000499080"/>
    </source>
</evidence>
<dbReference type="AlphaFoldDB" id="A0A4Y1ZYG9"/>
<reference evidence="2 3" key="1">
    <citation type="journal article" date="2019" name="Sci. Rep.">
        <title>Orb-weaving spider Araneus ventricosus genome elucidates the spidroin gene catalogue.</title>
        <authorList>
            <person name="Kono N."/>
            <person name="Nakamura H."/>
            <person name="Ohtoshi R."/>
            <person name="Moran D.A.P."/>
            <person name="Shinohara A."/>
            <person name="Yoshida Y."/>
            <person name="Fujiwara M."/>
            <person name="Mori M."/>
            <person name="Tomita M."/>
            <person name="Arakawa K."/>
        </authorList>
    </citation>
    <scope>NUCLEOTIDE SEQUENCE [LARGE SCALE GENOMIC DNA]</scope>
</reference>
<protein>
    <submittedName>
        <fullName evidence="2">Uncharacterized protein</fullName>
    </submittedName>
</protein>
<feature type="region of interest" description="Disordered" evidence="1">
    <location>
        <begin position="65"/>
        <end position="87"/>
    </location>
</feature>
<name>A0A4Y1ZYG9_ARAVE</name>